<dbReference type="InterPro" id="IPR047664">
    <property type="entry name" value="SWEET"/>
</dbReference>
<comment type="subcellular location">
    <subcellularLocation>
        <location evidence="1">Cell membrane</location>
        <topology evidence="1">Multi-pass membrane protein</topology>
    </subcellularLocation>
</comment>
<feature type="transmembrane region" description="Helical" evidence="10">
    <location>
        <begin position="190"/>
        <end position="213"/>
    </location>
</feature>
<keyword evidence="5" id="KW-0762">Sugar transport</keyword>
<evidence type="ECO:0000256" key="10">
    <source>
        <dbReference type="SAM" id="Phobius"/>
    </source>
</evidence>
<keyword evidence="8 10" id="KW-1133">Transmembrane helix</keyword>
<organism evidence="11 12">
    <name type="scientific">Phytophthora kernoviae</name>
    <dbReference type="NCBI Taxonomy" id="325452"/>
    <lineage>
        <taxon>Eukaryota</taxon>
        <taxon>Sar</taxon>
        <taxon>Stramenopiles</taxon>
        <taxon>Oomycota</taxon>
        <taxon>Peronosporomycetes</taxon>
        <taxon>Peronosporales</taxon>
        <taxon>Peronosporaceae</taxon>
        <taxon>Phytophthora</taxon>
    </lineage>
</organism>
<evidence type="ECO:0000256" key="8">
    <source>
        <dbReference type="ARBA" id="ARBA00022989"/>
    </source>
</evidence>
<dbReference type="InterPro" id="IPR004316">
    <property type="entry name" value="SWEET_rpt"/>
</dbReference>
<dbReference type="FunFam" id="1.20.1280.290:FF:000007">
    <property type="entry name" value="Bidirectional sugar transporter SWEET7"/>
    <property type="match status" value="1"/>
</dbReference>
<dbReference type="Pfam" id="PF03083">
    <property type="entry name" value="MtN3_slv"/>
    <property type="match status" value="1"/>
</dbReference>
<feature type="transmembrane region" description="Helical" evidence="10">
    <location>
        <begin position="166"/>
        <end position="184"/>
    </location>
</feature>
<evidence type="ECO:0000256" key="5">
    <source>
        <dbReference type="ARBA" id="ARBA00022597"/>
    </source>
</evidence>
<evidence type="ECO:0000313" key="12">
    <source>
        <dbReference type="Proteomes" id="UP000277300"/>
    </source>
</evidence>
<evidence type="ECO:0000256" key="1">
    <source>
        <dbReference type="ARBA" id="ARBA00004651"/>
    </source>
</evidence>
<evidence type="ECO:0000256" key="9">
    <source>
        <dbReference type="ARBA" id="ARBA00023136"/>
    </source>
</evidence>
<proteinExistence type="inferred from homology"/>
<evidence type="ECO:0000256" key="2">
    <source>
        <dbReference type="ARBA" id="ARBA00007809"/>
    </source>
</evidence>
<accession>A0A3F2RK19</accession>
<keyword evidence="3" id="KW-0813">Transport</keyword>
<dbReference type="Proteomes" id="UP000277300">
    <property type="component" value="Unassembled WGS sequence"/>
</dbReference>
<dbReference type="Gene3D" id="1.20.1280.290">
    <property type="match status" value="2"/>
</dbReference>
<evidence type="ECO:0000256" key="4">
    <source>
        <dbReference type="ARBA" id="ARBA00022475"/>
    </source>
</evidence>
<evidence type="ECO:0008006" key="13">
    <source>
        <dbReference type="Google" id="ProtNLM"/>
    </source>
</evidence>
<name>A0A3F2RK19_9STRA</name>
<reference evidence="11 12" key="1">
    <citation type="submission" date="2018-07" db="EMBL/GenBank/DDBJ databases">
        <title>Genome sequencing of oomycete isolates from Chile give support for New Zealand origin for Phytophthora kernoviae and make available the first Nothophytophthora sp. genome.</title>
        <authorList>
            <person name="Studholme D.J."/>
            <person name="Sanfuentes E."/>
            <person name="Panda P."/>
            <person name="Hill R."/>
            <person name="Sambles C."/>
            <person name="Grant M."/>
            <person name="Williams N.M."/>
            <person name="Mcdougal R.L."/>
        </authorList>
    </citation>
    <scope>NUCLEOTIDE SEQUENCE [LARGE SCALE GENOMIC DNA]</scope>
    <source>
        <strain evidence="11">Chile6</strain>
    </source>
</reference>
<feature type="transmembrane region" description="Helical" evidence="10">
    <location>
        <begin position="12"/>
        <end position="30"/>
    </location>
</feature>
<comment type="similarity">
    <text evidence="2">Belongs to the SWEET sugar transporter family.</text>
</comment>
<keyword evidence="9 10" id="KW-0472">Membrane</keyword>
<keyword evidence="7" id="KW-0677">Repeat</keyword>
<comment type="caution">
    <text evidence="11">The sequence shown here is derived from an EMBL/GenBank/DDBJ whole genome shotgun (WGS) entry which is preliminary data.</text>
</comment>
<keyword evidence="6 10" id="KW-0812">Transmembrane</keyword>
<feature type="transmembrane region" description="Helical" evidence="10">
    <location>
        <begin position="135"/>
        <end position="154"/>
    </location>
</feature>
<protein>
    <recommendedName>
        <fullName evidence="13">Bidirectional sugar transporter SWEET</fullName>
    </recommendedName>
</protein>
<dbReference type="PANTHER" id="PTHR10791">
    <property type="entry name" value="RAG1-ACTIVATING PROTEIN 1"/>
    <property type="match status" value="1"/>
</dbReference>
<sequence>MIYDHTDDLIMRIWLLCTTLTIAYMPSLFVRRIYREQAVGDASIVPLVVLQGTSHVWMLYAFMTKTWLPSFPCFLIGDIAAACYLFIYWRYSTERRRVACIITVMYLILAMPTIYVILGGLGFTNQTRPEVAKTQGYICGVTLYTLNLVVLKSIYHAVKHKSSVSLNLWTLVLGTANTFGWFTFGMMTSNWIIIGPHTFVMALHIAALTVPGFQAMRSPVGRSPAEVYW</sequence>
<dbReference type="EMBL" id="MBDO02000246">
    <property type="protein sequence ID" value="RLN58825.1"/>
    <property type="molecule type" value="Genomic_DNA"/>
</dbReference>
<dbReference type="PANTHER" id="PTHR10791:SF30">
    <property type="entry name" value="SUGAR TRANSPORTER SWEET1"/>
    <property type="match status" value="1"/>
</dbReference>
<evidence type="ECO:0000256" key="6">
    <source>
        <dbReference type="ARBA" id="ARBA00022692"/>
    </source>
</evidence>
<keyword evidence="4" id="KW-1003">Cell membrane</keyword>
<feature type="transmembrane region" description="Helical" evidence="10">
    <location>
        <begin position="42"/>
        <end position="63"/>
    </location>
</feature>
<dbReference type="AlphaFoldDB" id="A0A3F2RK19"/>
<dbReference type="GO" id="GO:0005886">
    <property type="term" value="C:plasma membrane"/>
    <property type="evidence" value="ECO:0007669"/>
    <property type="project" value="UniProtKB-SubCell"/>
</dbReference>
<feature type="transmembrane region" description="Helical" evidence="10">
    <location>
        <begin position="69"/>
        <end position="89"/>
    </location>
</feature>
<evidence type="ECO:0000313" key="11">
    <source>
        <dbReference type="EMBL" id="RLN58825.1"/>
    </source>
</evidence>
<dbReference type="OrthoDB" id="409725at2759"/>
<evidence type="ECO:0000256" key="3">
    <source>
        <dbReference type="ARBA" id="ARBA00022448"/>
    </source>
</evidence>
<evidence type="ECO:0000256" key="7">
    <source>
        <dbReference type="ARBA" id="ARBA00022737"/>
    </source>
</evidence>
<dbReference type="GO" id="GO:0051119">
    <property type="term" value="F:sugar transmembrane transporter activity"/>
    <property type="evidence" value="ECO:0007669"/>
    <property type="project" value="InterPro"/>
</dbReference>
<gene>
    <name evidence="11" type="ORF">BBP00_00006802</name>
</gene>
<feature type="transmembrane region" description="Helical" evidence="10">
    <location>
        <begin position="101"/>
        <end position="123"/>
    </location>
</feature>